<comment type="caution">
    <text evidence="1">The sequence shown here is derived from an EMBL/GenBank/DDBJ whole genome shotgun (WGS) entry which is preliminary data.</text>
</comment>
<dbReference type="Proteomes" id="UP000627838">
    <property type="component" value="Unassembled WGS sequence"/>
</dbReference>
<gene>
    <name evidence="1" type="ORF">H4W34_004066</name>
</gene>
<evidence type="ECO:0000313" key="2">
    <source>
        <dbReference type="Proteomes" id="UP000627838"/>
    </source>
</evidence>
<name>A0ABR9JUJ2_9ACTN</name>
<protein>
    <submittedName>
        <fullName evidence="1">Uncharacterized protein</fullName>
    </submittedName>
</protein>
<evidence type="ECO:0000313" key="1">
    <source>
        <dbReference type="EMBL" id="MBE1534233.1"/>
    </source>
</evidence>
<organism evidence="1 2">
    <name type="scientific">Actinomadura algeriensis</name>
    <dbReference type="NCBI Taxonomy" id="1679523"/>
    <lineage>
        <taxon>Bacteria</taxon>
        <taxon>Bacillati</taxon>
        <taxon>Actinomycetota</taxon>
        <taxon>Actinomycetes</taxon>
        <taxon>Streptosporangiales</taxon>
        <taxon>Thermomonosporaceae</taxon>
        <taxon>Actinomadura</taxon>
    </lineage>
</organism>
<accession>A0ABR9JUJ2</accession>
<proteinExistence type="predicted"/>
<reference evidence="1 2" key="1">
    <citation type="submission" date="2020-10" db="EMBL/GenBank/DDBJ databases">
        <title>Sequencing the genomes of 1000 actinobacteria strains.</title>
        <authorList>
            <person name="Klenk H.-P."/>
        </authorList>
    </citation>
    <scope>NUCLEOTIDE SEQUENCE [LARGE SCALE GENOMIC DNA]</scope>
    <source>
        <strain evidence="1 2">DSM 46744</strain>
    </source>
</reference>
<sequence length="91" mass="10221">MGDKVKAGASARWEAPTYDPEGKFWTARLRFRLTDRERAVGLEGTVYGPDVDACVRETVRQDRAWCEYPLRSGDRDGARERLRFLASGGAA</sequence>
<dbReference type="EMBL" id="JADBDZ010000001">
    <property type="protein sequence ID" value="MBE1534233.1"/>
    <property type="molecule type" value="Genomic_DNA"/>
</dbReference>
<keyword evidence="2" id="KW-1185">Reference proteome</keyword>
<dbReference type="RefSeq" id="WP_192760645.1">
    <property type="nucleotide sequence ID" value="NZ_JADBDZ010000001.1"/>
</dbReference>